<comment type="caution">
    <text evidence="1">The sequence shown here is derived from an EMBL/GenBank/DDBJ whole genome shotgun (WGS) entry which is preliminary data.</text>
</comment>
<evidence type="ECO:0000313" key="2">
    <source>
        <dbReference type="Proteomes" id="UP000649617"/>
    </source>
</evidence>
<dbReference type="Proteomes" id="UP000649617">
    <property type="component" value="Unassembled WGS sequence"/>
</dbReference>
<name>A0A812NGF3_SYMPI</name>
<sequence>ALTSLCGLVFACGQAPQAVLPALSHQEVSLAALRRAVRLWRSETPPETLEEARRLWGPERVEAILRCWLAQFRTLFGPPVGLLAEEWETAATPHRLPL</sequence>
<protein>
    <submittedName>
        <fullName evidence="1">NRT2.5 protein</fullName>
    </submittedName>
</protein>
<proteinExistence type="predicted"/>
<organism evidence="1 2">
    <name type="scientific">Symbiodinium pilosum</name>
    <name type="common">Dinoflagellate</name>
    <dbReference type="NCBI Taxonomy" id="2952"/>
    <lineage>
        <taxon>Eukaryota</taxon>
        <taxon>Sar</taxon>
        <taxon>Alveolata</taxon>
        <taxon>Dinophyceae</taxon>
        <taxon>Suessiales</taxon>
        <taxon>Symbiodiniaceae</taxon>
        <taxon>Symbiodinium</taxon>
    </lineage>
</organism>
<dbReference type="EMBL" id="CAJNIZ010011000">
    <property type="protein sequence ID" value="CAE7309660.1"/>
    <property type="molecule type" value="Genomic_DNA"/>
</dbReference>
<dbReference type="OrthoDB" id="443627at2759"/>
<feature type="non-terminal residue" evidence="1">
    <location>
        <position position="98"/>
    </location>
</feature>
<keyword evidence="2" id="KW-1185">Reference proteome</keyword>
<reference evidence="1" key="1">
    <citation type="submission" date="2021-02" db="EMBL/GenBank/DDBJ databases">
        <authorList>
            <person name="Dougan E. K."/>
            <person name="Rhodes N."/>
            <person name="Thang M."/>
            <person name="Chan C."/>
        </authorList>
    </citation>
    <scope>NUCLEOTIDE SEQUENCE</scope>
</reference>
<evidence type="ECO:0000313" key="1">
    <source>
        <dbReference type="EMBL" id="CAE7309660.1"/>
    </source>
</evidence>
<accession>A0A812NGF3</accession>
<gene>
    <name evidence="1" type="primary">NRT2.5</name>
    <name evidence="1" type="ORF">SPIL2461_LOCUS7012</name>
</gene>
<dbReference type="AlphaFoldDB" id="A0A812NGF3"/>